<protein>
    <submittedName>
        <fullName evidence="4">Uncharacterized protein</fullName>
    </submittedName>
</protein>
<dbReference type="OMA" id="GHSAQVE"/>
<feature type="region of interest" description="Disordered" evidence="3">
    <location>
        <begin position="22"/>
        <end position="48"/>
    </location>
</feature>
<dbReference type="PANTHER" id="PTHR46093:SF18">
    <property type="entry name" value="FIBRONECTIN TYPE-III DOMAIN-CONTAINING PROTEIN"/>
    <property type="match status" value="1"/>
</dbReference>
<dbReference type="PANTHER" id="PTHR46093">
    <property type="entry name" value="ACYL-COA-BINDING DOMAIN-CONTAINING PROTEIN 5"/>
    <property type="match status" value="1"/>
</dbReference>
<dbReference type="AlphaFoldDB" id="K3WYP9"/>
<accession>K3WYP9</accession>
<keyword evidence="5" id="KW-1185">Reference proteome</keyword>
<dbReference type="eggNOG" id="KOG0379">
    <property type="taxonomic scope" value="Eukaryota"/>
</dbReference>
<reference evidence="4" key="3">
    <citation type="submission" date="2015-02" db="UniProtKB">
        <authorList>
            <consortium name="EnsemblProtists"/>
        </authorList>
    </citation>
    <scope>IDENTIFICATION</scope>
    <source>
        <strain evidence="4">DAOM BR144</strain>
    </source>
</reference>
<evidence type="ECO:0000256" key="2">
    <source>
        <dbReference type="ARBA" id="ARBA00022737"/>
    </source>
</evidence>
<name>K3WYP9_GLOUD</name>
<sequence>VRKARAPRRRVASAAKAAALPRRYVAKRTPSTSSVDVATAAGKKRKRKTPELVDQSFVWSQVPTEGERPSERYDCGFAMFEDKLIVVGGIVGNQRLNDLYLLDALESPPRWVKPPVTGTPPPTGSLLQTFVIGGMLYVIGGTTDGKFLNELHAINLKSGEWKWERLAIAGQPPSMRYWYSVSVLDGMAILYGGYGHPKRLSDTFALRFDTEVPTWMEMHPGGDLPGPCSTHSVCVYVNKMYIFGGYDGKSRRSQLHALTIDSKSLESIDCTWEQVSTLGKRPSPRYTHSSASIGSKMIVYGGNSGCLKGDVHILEFENVELPTWKLVRCDHAPLPREWHRAVVHNDAMYVFGGHTSEGNENKLFALTAKPAASA</sequence>
<proteinExistence type="predicted"/>
<evidence type="ECO:0000256" key="3">
    <source>
        <dbReference type="SAM" id="MobiDB-lite"/>
    </source>
</evidence>
<dbReference type="VEuPathDB" id="FungiDB:PYU1_G010078"/>
<reference evidence="5" key="2">
    <citation type="submission" date="2010-04" db="EMBL/GenBank/DDBJ databases">
        <authorList>
            <person name="Buell R."/>
            <person name="Hamilton J."/>
            <person name="Hostetler J."/>
        </authorList>
    </citation>
    <scope>NUCLEOTIDE SEQUENCE [LARGE SCALE GENOMIC DNA]</scope>
    <source>
        <strain evidence="5">DAOM:BR144</strain>
    </source>
</reference>
<dbReference type="InterPro" id="IPR015915">
    <property type="entry name" value="Kelch-typ_b-propeller"/>
</dbReference>
<dbReference type="Proteomes" id="UP000019132">
    <property type="component" value="Unassembled WGS sequence"/>
</dbReference>
<keyword evidence="2" id="KW-0677">Repeat</keyword>
<evidence type="ECO:0000256" key="1">
    <source>
        <dbReference type="ARBA" id="ARBA00022441"/>
    </source>
</evidence>
<dbReference type="EnsemblProtists" id="PYU1_T010098">
    <property type="protein sequence ID" value="PYU1_T010098"/>
    <property type="gene ID" value="PYU1_G010078"/>
</dbReference>
<keyword evidence="1" id="KW-0880">Kelch repeat</keyword>
<dbReference type="SUPFAM" id="SSF117281">
    <property type="entry name" value="Kelch motif"/>
    <property type="match status" value="1"/>
</dbReference>
<evidence type="ECO:0000313" key="4">
    <source>
        <dbReference type="EnsemblProtists" id="PYU1_T010098"/>
    </source>
</evidence>
<dbReference type="InParanoid" id="K3WYP9"/>
<dbReference type="EMBL" id="GL376623">
    <property type="status" value="NOT_ANNOTATED_CDS"/>
    <property type="molecule type" value="Genomic_DNA"/>
</dbReference>
<evidence type="ECO:0000313" key="5">
    <source>
        <dbReference type="Proteomes" id="UP000019132"/>
    </source>
</evidence>
<dbReference type="Gene3D" id="2.120.10.80">
    <property type="entry name" value="Kelch-type beta propeller"/>
    <property type="match status" value="2"/>
</dbReference>
<dbReference type="STRING" id="431595.K3WYP9"/>
<dbReference type="Pfam" id="PF24681">
    <property type="entry name" value="Kelch_KLHDC2_KLHL20_DRC7"/>
    <property type="match status" value="1"/>
</dbReference>
<reference evidence="5" key="1">
    <citation type="journal article" date="2010" name="Genome Biol.">
        <title>Genome sequence of the necrotrophic plant pathogen Pythium ultimum reveals original pathogenicity mechanisms and effector repertoire.</title>
        <authorList>
            <person name="Levesque C.A."/>
            <person name="Brouwer H."/>
            <person name="Cano L."/>
            <person name="Hamilton J.P."/>
            <person name="Holt C."/>
            <person name="Huitema E."/>
            <person name="Raffaele S."/>
            <person name="Robideau G.P."/>
            <person name="Thines M."/>
            <person name="Win J."/>
            <person name="Zerillo M.M."/>
            <person name="Beakes G.W."/>
            <person name="Boore J.L."/>
            <person name="Busam D."/>
            <person name="Dumas B."/>
            <person name="Ferriera S."/>
            <person name="Fuerstenberg S.I."/>
            <person name="Gachon C.M."/>
            <person name="Gaulin E."/>
            <person name="Govers F."/>
            <person name="Grenville-Briggs L."/>
            <person name="Horner N."/>
            <person name="Hostetler J."/>
            <person name="Jiang R.H."/>
            <person name="Johnson J."/>
            <person name="Krajaejun T."/>
            <person name="Lin H."/>
            <person name="Meijer H.J."/>
            <person name="Moore B."/>
            <person name="Morris P."/>
            <person name="Phuntmart V."/>
            <person name="Puiu D."/>
            <person name="Shetty J."/>
            <person name="Stajich J.E."/>
            <person name="Tripathy S."/>
            <person name="Wawra S."/>
            <person name="van West P."/>
            <person name="Whitty B.R."/>
            <person name="Coutinho P.M."/>
            <person name="Henrissat B."/>
            <person name="Martin F."/>
            <person name="Thomas P.D."/>
            <person name="Tyler B.M."/>
            <person name="De Vries R.P."/>
            <person name="Kamoun S."/>
            <person name="Yandell M."/>
            <person name="Tisserat N."/>
            <person name="Buell C.R."/>
        </authorList>
    </citation>
    <scope>NUCLEOTIDE SEQUENCE</scope>
    <source>
        <strain evidence="5">DAOM:BR144</strain>
    </source>
</reference>
<dbReference type="HOGENOM" id="CLU_028237_0_0_1"/>
<organism evidence="4 5">
    <name type="scientific">Globisporangium ultimum (strain ATCC 200006 / CBS 805.95 / DAOM BR144)</name>
    <name type="common">Pythium ultimum</name>
    <dbReference type="NCBI Taxonomy" id="431595"/>
    <lineage>
        <taxon>Eukaryota</taxon>
        <taxon>Sar</taxon>
        <taxon>Stramenopiles</taxon>
        <taxon>Oomycota</taxon>
        <taxon>Peronosporomycetes</taxon>
        <taxon>Pythiales</taxon>
        <taxon>Pythiaceae</taxon>
        <taxon>Globisporangium</taxon>
    </lineage>
</organism>